<gene>
    <name evidence="2" type="ORF">J4224_00520</name>
</gene>
<dbReference type="Proteomes" id="UP000683213">
    <property type="component" value="Unassembled WGS sequence"/>
</dbReference>
<dbReference type="GO" id="GO:0052621">
    <property type="term" value="F:diguanylate cyclase activity"/>
    <property type="evidence" value="ECO:0007669"/>
    <property type="project" value="UniProtKB-EC"/>
</dbReference>
<name>A0A8T4KZ10_9ARCH</name>
<keyword evidence="2" id="KW-0548">Nucleotidyltransferase</keyword>
<organism evidence="2 3">
    <name type="scientific">Candidatus Iainarchaeum sp</name>
    <dbReference type="NCBI Taxonomy" id="3101447"/>
    <lineage>
        <taxon>Archaea</taxon>
        <taxon>Candidatus Iainarchaeota</taxon>
        <taxon>Candidatus Iainarchaeia</taxon>
        <taxon>Candidatus Iainarchaeales</taxon>
        <taxon>Candidatus Iainarchaeaceae</taxon>
        <taxon>Candidatus Iainarchaeum</taxon>
    </lineage>
</organism>
<sequence length="326" mass="37587">MPKNMSFKRIETRPLKRFPPAVDRKSIVNTARIVERLRAAGENMLAKELEEMKYMNRVRGRFMNRLVHDLLSGRINRKEFRQKMGFVDRRIQDKTERVTSVVKKRAFLLRPRTKRLASLAMTDPFFKYIYSHNAFSELVKRKFTSWRKSGVQTIVFFDVDLVKQTNDAIGSHLEGGTALLTAYAEAVKEVCDKYNGIGARYGTDEFTLHFYMPKEEVTAIVDELKGLAKEKILSGTVENPFTGEPLSIVKLRDAMLRKEIPGTVTSAIIQVDFDFQHKKFQEPQQIYANVMNNASKSVMQLKKGDRRGTSIVVEDNKIIEKNLQKK</sequence>
<protein>
    <submittedName>
        <fullName evidence="2">Diguanylate cyclase</fullName>
        <ecNumber evidence="2">2.7.7.65</ecNumber>
    </submittedName>
</protein>
<dbReference type="InterPro" id="IPR029787">
    <property type="entry name" value="Nucleotide_cyclase"/>
</dbReference>
<evidence type="ECO:0000313" key="2">
    <source>
        <dbReference type="EMBL" id="MBS3058892.1"/>
    </source>
</evidence>
<dbReference type="AlphaFoldDB" id="A0A8T4KZ10"/>
<proteinExistence type="predicted"/>
<dbReference type="Pfam" id="PF00990">
    <property type="entry name" value="GGDEF"/>
    <property type="match status" value="1"/>
</dbReference>
<dbReference type="InterPro" id="IPR043128">
    <property type="entry name" value="Rev_trsase/Diguanyl_cyclase"/>
</dbReference>
<dbReference type="EMBL" id="JAGVWF010000006">
    <property type="protein sequence ID" value="MBS3058892.1"/>
    <property type="molecule type" value="Genomic_DNA"/>
</dbReference>
<reference evidence="2" key="1">
    <citation type="submission" date="2021-03" db="EMBL/GenBank/DDBJ databases">
        <authorList>
            <person name="Jaffe A."/>
        </authorList>
    </citation>
    <scope>NUCLEOTIDE SEQUENCE</scope>
    <source>
        <strain evidence="2">RIFCSPHIGHO2_01_FULL_GW2011_AR10_43_9</strain>
    </source>
</reference>
<dbReference type="EC" id="2.7.7.65" evidence="2"/>
<reference evidence="2" key="2">
    <citation type="submission" date="2021-05" db="EMBL/GenBank/DDBJ databases">
        <title>Protein family content uncovers lineage relationships and bacterial pathway maintenance mechanisms in DPANN archaea.</title>
        <authorList>
            <person name="Castelle C.J."/>
            <person name="Meheust R."/>
            <person name="Jaffe A.L."/>
            <person name="Seitz K."/>
            <person name="Gong X."/>
            <person name="Baker B.J."/>
            <person name="Banfield J.F."/>
        </authorList>
    </citation>
    <scope>NUCLEOTIDE SEQUENCE</scope>
    <source>
        <strain evidence="2">RIFCSPHIGHO2_01_FULL_GW2011_AR10_43_9</strain>
    </source>
</reference>
<keyword evidence="2" id="KW-0808">Transferase</keyword>
<comment type="caution">
    <text evidence="2">The sequence shown here is derived from an EMBL/GenBank/DDBJ whole genome shotgun (WGS) entry which is preliminary data.</text>
</comment>
<accession>A0A8T4KZ10</accession>
<evidence type="ECO:0000313" key="3">
    <source>
        <dbReference type="Proteomes" id="UP000683213"/>
    </source>
</evidence>
<evidence type="ECO:0000259" key="1">
    <source>
        <dbReference type="Pfam" id="PF00990"/>
    </source>
</evidence>
<feature type="domain" description="GGDEF" evidence="1">
    <location>
        <begin position="129"/>
        <end position="217"/>
    </location>
</feature>
<dbReference type="SUPFAM" id="SSF55073">
    <property type="entry name" value="Nucleotide cyclase"/>
    <property type="match status" value="1"/>
</dbReference>
<dbReference type="InterPro" id="IPR000160">
    <property type="entry name" value="GGDEF_dom"/>
</dbReference>
<dbReference type="Gene3D" id="3.30.70.270">
    <property type="match status" value="1"/>
</dbReference>